<protein>
    <submittedName>
        <fullName evidence="2">Uncharacterized protein</fullName>
    </submittedName>
</protein>
<feature type="compositionally biased region" description="Basic residues" evidence="1">
    <location>
        <begin position="22"/>
        <end position="34"/>
    </location>
</feature>
<feature type="non-terminal residue" evidence="2">
    <location>
        <position position="1"/>
    </location>
</feature>
<keyword evidence="3" id="KW-1185">Reference proteome</keyword>
<proteinExistence type="predicted"/>
<gene>
    <name evidence="2" type="ORF">N311_06647</name>
</gene>
<evidence type="ECO:0000313" key="2">
    <source>
        <dbReference type="EMBL" id="KFP90298.1"/>
    </source>
</evidence>
<evidence type="ECO:0000313" key="3">
    <source>
        <dbReference type="Proteomes" id="UP000054244"/>
    </source>
</evidence>
<dbReference type="AlphaFoldDB" id="A0A091NKL6"/>
<organism evidence="2 3">
    <name type="scientific">Apaloderma vittatum</name>
    <name type="common">Bar-tailed trogon</name>
    <dbReference type="NCBI Taxonomy" id="57397"/>
    <lineage>
        <taxon>Eukaryota</taxon>
        <taxon>Metazoa</taxon>
        <taxon>Chordata</taxon>
        <taxon>Craniata</taxon>
        <taxon>Vertebrata</taxon>
        <taxon>Euteleostomi</taxon>
        <taxon>Archelosauria</taxon>
        <taxon>Archosauria</taxon>
        <taxon>Dinosauria</taxon>
        <taxon>Saurischia</taxon>
        <taxon>Theropoda</taxon>
        <taxon>Coelurosauria</taxon>
        <taxon>Aves</taxon>
        <taxon>Neognathae</taxon>
        <taxon>Neoaves</taxon>
        <taxon>Telluraves</taxon>
        <taxon>Coraciimorphae</taxon>
        <taxon>Trogoniformes</taxon>
        <taxon>Trogonidae</taxon>
        <taxon>Apaloderma</taxon>
    </lineage>
</organism>
<dbReference type="Proteomes" id="UP000054244">
    <property type="component" value="Unassembled WGS sequence"/>
</dbReference>
<feature type="non-terminal residue" evidence="2">
    <location>
        <position position="72"/>
    </location>
</feature>
<evidence type="ECO:0000256" key="1">
    <source>
        <dbReference type="SAM" id="MobiDB-lite"/>
    </source>
</evidence>
<sequence>SDAETFRRRLVRAAGRRDERPRLHRIRDPHHPAHGVKCLGRVAEKGKKGGEKKRKRKTLKKGKPKPTPLSRA</sequence>
<name>A0A091NKL6_APAVI</name>
<dbReference type="EMBL" id="KL387096">
    <property type="protein sequence ID" value="KFP90298.1"/>
    <property type="molecule type" value="Genomic_DNA"/>
</dbReference>
<reference evidence="2 3" key="1">
    <citation type="submission" date="2014-04" db="EMBL/GenBank/DDBJ databases">
        <title>Genome evolution of avian class.</title>
        <authorList>
            <person name="Zhang G."/>
            <person name="Li C."/>
        </authorList>
    </citation>
    <scope>NUCLEOTIDE SEQUENCE [LARGE SCALE GENOMIC DNA]</scope>
    <source>
        <strain evidence="2">BGI_N311</strain>
    </source>
</reference>
<feature type="region of interest" description="Disordered" evidence="1">
    <location>
        <begin position="1"/>
        <end position="72"/>
    </location>
</feature>
<accession>A0A091NKL6</accession>
<feature type="compositionally biased region" description="Basic residues" evidence="1">
    <location>
        <begin position="50"/>
        <end position="64"/>
    </location>
</feature>